<feature type="region of interest" description="Disordered" evidence="1">
    <location>
        <begin position="155"/>
        <end position="197"/>
    </location>
</feature>
<feature type="domain" description="BIG2" evidence="2">
    <location>
        <begin position="786"/>
        <end position="868"/>
    </location>
</feature>
<reference evidence="3 4" key="1">
    <citation type="submission" date="2017-11" db="EMBL/GenBank/DDBJ databases">
        <title>Comparitive Functional Genomics of Dry Heat Resistant strains isolated from the Viking Spacecraft.</title>
        <authorList>
            <person name="Seuylemezian A."/>
            <person name="Cooper K."/>
            <person name="Vaishampayan P."/>
        </authorList>
    </citation>
    <scope>NUCLEOTIDE SEQUENCE [LARGE SCALE GENOMIC DNA]</scope>
    <source>
        <strain evidence="3 4">V1-29</strain>
    </source>
</reference>
<keyword evidence="4" id="KW-1185">Reference proteome</keyword>
<proteinExistence type="predicted"/>
<dbReference type="InterPro" id="IPR049804">
    <property type="entry name" value="Choice_anch_L"/>
</dbReference>
<dbReference type="Pfam" id="PF02368">
    <property type="entry name" value="Big_2"/>
    <property type="match status" value="3"/>
</dbReference>
<dbReference type="SUPFAM" id="SSF49373">
    <property type="entry name" value="Invasin/intimin cell-adhesion fragments"/>
    <property type="match status" value="3"/>
</dbReference>
<dbReference type="Proteomes" id="UP000234748">
    <property type="component" value="Unassembled WGS sequence"/>
</dbReference>
<evidence type="ECO:0000259" key="2">
    <source>
        <dbReference type="SMART" id="SM00635"/>
    </source>
</evidence>
<dbReference type="RefSeq" id="WP_101639810.1">
    <property type="nucleotide sequence ID" value="NZ_PGUY01000002.1"/>
</dbReference>
<dbReference type="InterPro" id="IPR008969">
    <property type="entry name" value="CarboxyPept-like_regulatory"/>
</dbReference>
<feature type="domain" description="BIG2" evidence="2">
    <location>
        <begin position="439"/>
        <end position="520"/>
    </location>
</feature>
<accession>A0A2N5MBM3</accession>
<dbReference type="InterPro" id="IPR008964">
    <property type="entry name" value="Invasin/intimin_cell_adhesion"/>
</dbReference>
<dbReference type="Pfam" id="PF13620">
    <property type="entry name" value="CarboxypepD_reg"/>
    <property type="match status" value="1"/>
</dbReference>
<feature type="compositionally biased region" description="Acidic residues" evidence="1">
    <location>
        <begin position="180"/>
        <end position="189"/>
    </location>
</feature>
<sequence length="1358" mass="149426">MVHQSWLKKCIMLVVILLLIAGQWPLLSLAEDNKSSNVTTEEVESEVLAIDDPSSDEVIPGGQTIQVQTIENGLSPEELVRNIVGEGVKVQGVKYTGAGTAAGTFTDSKVNLGLNKGIILSTGEANGIAVTGDFPGYGISHELPGDRDLEELVKDQSFPSDPDNPENEPDTPEQLNNPIDESDIPEDPDNPGFENKTHDASILEFDFKPNNNKVSFQYVMASEEYPEYLNYSDVFGFFVNGKNIALIPQTNEPVTITNINHTKNSQYYKSNEEHTFNTQMDGMTTVLSAEAAVTPNEWNHMKLAIADFSDTAYDSNVLIKANSLNDRPAQPGSFRIGGIKHTYSQANALVKTLAVLETVTAEVEIFRENGTDGDITLAWNTVDAMGTLIDQGTVMFADGESAKKVQISFPKTQTGIYFKLMSATGGAEVDSSAGERNLTIKGIEVQQSDWFLTPGNKESLKVNAKLTSDDLEEVTDKAVYKSSKQNVVSVDQSGEMTAAAPGEAVVTITYMGLEIQIEVLVIKEESSLERIELSHESLVLKTGGEKQLQVMGVYSDSQTINLTNKVSYSSSDEEIVIVSSQGQITGGKEGSASINVSFGDLPAKVIPVEVIHEPELKDISFKEQEYSLETGQTVKLLLSALYENSKSSDITTEAAYQLVEGDSEAVKIENGFVTISSPGVYKIKAIFESKEAEVTLRVKELTEILFDQISLNLKENETVPLKVRAHYSNGNSVEVTNKTAFKSSNEQVAIVENGKLKALSEGSTTIQAIFNGKEATVQVTVEKAKKLTSITFDQKEYTVTHDQEVPFKVTAVYDNGENEDITLKNIFSLSNIDAIKIAEGKISGLKPVKDKVFVKAVYEGKEAEAEVLVAPYLSELQSDANAIEIEQGKTKQLTIKAIYSDESEKDIAAEAVYEVENPGIAAVSASGNLQAISEGTTKVTGKYQGKEIAFNITVKKQPVPAKTGFELEIKDSKQGVISNAKVMVQKAGETEMESGESDAKGLFAKEAEQGDYDVYVYKDGYLPVFQQVTVKSDEQTKLSIQLQQSELIKANFKADQMTIEEMMAARIDVKDPDNRWFYKFEAHLAFQGKPIDITYYGDNTGEMYNAQPWNLGGGYYLYPYLIPVNYKDSSVKVPMIAYMIVPGEISWLKEFFRAQLAIENLAPPQFTLVDSKVALKLPKGLSLASVRENQTLEVDIGDIKGGGTIYHEWYIRGDEKGQYDLEAVFTSKLQPMNIPVEAKFVTPKPITVWGDDALEMHIRAEKTAIAGMPYKVQMGIKNVSDAPIYYLNFELKEDGKFNYFYSPKTRISNSIEEIKPNETVFFKYLLIPRISGTLDVSKSFVLRTGGNANIKTIISYLE</sequence>
<feature type="domain" description="BIG2" evidence="2">
    <location>
        <begin position="700"/>
        <end position="780"/>
    </location>
</feature>
<feature type="domain" description="BIG2" evidence="2">
    <location>
        <begin position="615"/>
        <end position="697"/>
    </location>
</feature>
<dbReference type="Gene3D" id="2.60.40.1120">
    <property type="entry name" value="Carboxypeptidase-like, regulatory domain"/>
    <property type="match status" value="1"/>
</dbReference>
<dbReference type="NCBIfam" id="NF038133">
    <property type="entry name" value="choice_anch_L"/>
    <property type="match status" value="2"/>
</dbReference>
<evidence type="ECO:0000256" key="1">
    <source>
        <dbReference type="SAM" id="MobiDB-lite"/>
    </source>
</evidence>
<dbReference type="Gene3D" id="2.60.40.1080">
    <property type="match status" value="6"/>
</dbReference>
<protein>
    <recommendedName>
        <fullName evidence="2">BIG2 domain-containing protein</fullName>
    </recommendedName>
</protein>
<feature type="domain" description="BIG2" evidence="2">
    <location>
        <begin position="527"/>
        <end position="608"/>
    </location>
</feature>
<organism evidence="3 4">
    <name type="scientific">Peribacillus deserti</name>
    <dbReference type="NCBI Taxonomy" id="673318"/>
    <lineage>
        <taxon>Bacteria</taxon>
        <taxon>Bacillati</taxon>
        <taxon>Bacillota</taxon>
        <taxon>Bacilli</taxon>
        <taxon>Bacillales</taxon>
        <taxon>Bacillaceae</taxon>
        <taxon>Peribacillus</taxon>
    </lineage>
</organism>
<dbReference type="InterPro" id="IPR003343">
    <property type="entry name" value="Big_2"/>
</dbReference>
<gene>
    <name evidence="3" type="ORF">CUU66_00960</name>
</gene>
<dbReference type="EMBL" id="PGUY01000002">
    <property type="protein sequence ID" value="PLT31762.1"/>
    <property type="molecule type" value="Genomic_DNA"/>
</dbReference>
<dbReference type="SUPFAM" id="SSF49464">
    <property type="entry name" value="Carboxypeptidase regulatory domain-like"/>
    <property type="match status" value="1"/>
</dbReference>
<dbReference type="OrthoDB" id="2911226at2"/>
<evidence type="ECO:0000313" key="4">
    <source>
        <dbReference type="Proteomes" id="UP000234748"/>
    </source>
</evidence>
<feature type="domain" description="BIG2" evidence="2">
    <location>
        <begin position="872"/>
        <end position="953"/>
    </location>
</feature>
<comment type="caution">
    <text evidence="3">The sequence shown here is derived from an EMBL/GenBank/DDBJ whole genome shotgun (WGS) entry which is preliminary data.</text>
</comment>
<evidence type="ECO:0000313" key="3">
    <source>
        <dbReference type="EMBL" id="PLT31762.1"/>
    </source>
</evidence>
<name>A0A2N5MBM3_9BACI</name>
<dbReference type="SMART" id="SM00635">
    <property type="entry name" value="BID_2"/>
    <property type="match status" value="6"/>
</dbReference>